<dbReference type="GO" id="GO:0046983">
    <property type="term" value="F:protein dimerization activity"/>
    <property type="evidence" value="ECO:0007669"/>
    <property type="project" value="InterPro"/>
</dbReference>
<comment type="caution">
    <text evidence="11">The sequence shown here is derived from an EMBL/GenBank/DDBJ whole genome shotgun (WGS) entry which is preliminary data.</text>
</comment>
<dbReference type="EMBL" id="BMIL01000001">
    <property type="protein sequence ID" value="GGC53632.1"/>
    <property type="molecule type" value="Genomic_DNA"/>
</dbReference>
<keyword evidence="12" id="KW-1185">Reference proteome</keyword>
<dbReference type="Proteomes" id="UP000651668">
    <property type="component" value="Unassembled WGS sequence"/>
</dbReference>
<reference evidence="11" key="1">
    <citation type="journal article" date="2014" name="Int. J. Syst. Evol. Microbiol.">
        <title>Complete genome sequence of Corynebacterium casei LMG S-19264T (=DSM 44701T), isolated from a smear-ripened cheese.</title>
        <authorList>
            <consortium name="US DOE Joint Genome Institute (JGI-PGF)"/>
            <person name="Walter F."/>
            <person name="Albersmeier A."/>
            <person name="Kalinowski J."/>
            <person name="Ruckert C."/>
        </authorList>
    </citation>
    <scope>NUCLEOTIDE SEQUENCE</scope>
    <source>
        <strain evidence="11">CGMCC 1.15343</strain>
    </source>
</reference>
<gene>
    <name evidence="11" type="ORF">GCM10011387_03980</name>
</gene>
<dbReference type="InterPro" id="IPR003594">
    <property type="entry name" value="HATPase_dom"/>
</dbReference>
<evidence type="ECO:0000256" key="5">
    <source>
        <dbReference type="ARBA" id="ARBA00022741"/>
    </source>
</evidence>
<dbReference type="GO" id="GO:0000155">
    <property type="term" value="F:phosphorelay sensor kinase activity"/>
    <property type="evidence" value="ECO:0007669"/>
    <property type="project" value="InterPro"/>
</dbReference>
<evidence type="ECO:0000256" key="6">
    <source>
        <dbReference type="ARBA" id="ARBA00022777"/>
    </source>
</evidence>
<dbReference type="InterPro" id="IPR011712">
    <property type="entry name" value="Sig_transdc_His_kin_sub3_dim/P"/>
</dbReference>
<dbReference type="SMART" id="SM00091">
    <property type="entry name" value="PAS"/>
    <property type="match status" value="2"/>
</dbReference>
<keyword evidence="8" id="KW-0902">Two-component regulatory system</keyword>
<keyword evidence="6" id="KW-0418">Kinase</keyword>
<dbReference type="PROSITE" id="PS50113">
    <property type="entry name" value="PAC"/>
    <property type="match status" value="1"/>
</dbReference>
<proteinExistence type="predicted"/>
<evidence type="ECO:0000259" key="10">
    <source>
        <dbReference type="PROSITE" id="PS50113"/>
    </source>
</evidence>
<dbReference type="GO" id="GO:0005524">
    <property type="term" value="F:ATP binding"/>
    <property type="evidence" value="ECO:0007669"/>
    <property type="project" value="UniProtKB-KW"/>
</dbReference>
<dbReference type="InterPro" id="IPR000014">
    <property type="entry name" value="PAS"/>
</dbReference>
<dbReference type="Gene3D" id="1.20.5.1930">
    <property type="match status" value="1"/>
</dbReference>
<accession>A0A916TZ35</accession>
<dbReference type="InterPro" id="IPR050482">
    <property type="entry name" value="Sensor_HK_TwoCompSys"/>
</dbReference>
<sequence length="508" mass="58750">MNISDHDISVLLNELQIFQLELEMQNEELKVSYQLLEAERAKLAGFFNHAPVGYFILDDIGFIHEANQTGADLLKVQRKALFDKRLHSFFEADHLDAFNNFLEKVSSSSQRQYIEIKMRPQAQYAFYARIEGVSIRDLVSEKLQYYITVADITESRKAQQKLLDTSHRLEMTLSASDTGTWTMDFKRQRMFLDEYSNSIFEIEPGAFDGRIRNFLSFIQPQDRERVMQAFEVTPGRVNKVELEFEIITKKSTRKVIYAQGNEIQGLNDRTYFAGIIMDITEKTTLAREAVRLQEENQRNILSATFNAQEKERLQISSALHDSICQILYGIKINLQSIQRTHDMKTEFNSVNLLLDQVIRETREMSYELTPSVLRDFGFAAGIQEMGQRLSVPGFKIVTDINADFSKLNDEKQLYLFRIIQELINNCMKHAQASLAEIKMFEEEGWLQLIFKDNGKGFGVKVERSLLNGSGLRSIKNRIFLLNGIMDFESSSLGTMIKIRIKYDNLPHN</sequence>
<dbReference type="InterPro" id="IPR001610">
    <property type="entry name" value="PAC"/>
</dbReference>
<dbReference type="InterPro" id="IPR036890">
    <property type="entry name" value="HATPase_C_sf"/>
</dbReference>
<keyword evidence="5" id="KW-0547">Nucleotide-binding</keyword>
<evidence type="ECO:0000256" key="8">
    <source>
        <dbReference type="ARBA" id="ARBA00023012"/>
    </source>
</evidence>
<dbReference type="Pfam" id="PF08448">
    <property type="entry name" value="PAS_4"/>
    <property type="match status" value="1"/>
</dbReference>
<evidence type="ECO:0000313" key="12">
    <source>
        <dbReference type="Proteomes" id="UP000651668"/>
    </source>
</evidence>
<dbReference type="InterPro" id="IPR000700">
    <property type="entry name" value="PAS-assoc_C"/>
</dbReference>
<dbReference type="GO" id="GO:0016020">
    <property type="term" value="C:membrane"/>
    <property type="evidence" value="ECO:0007669"/>
    <property type="project" value="InterPro"/>
</dbReference>
<keyword evidence="4" id="KW-0808">Transferase</keyword>
<keyword evidence="9" id="KW-0175">Coiled coil</keyword>
<dbReference type="CDD" id="cd00130">
    <property type="entry name" value="PAS"/>
    <property type="match status" value="1"/>
</dbReference>
<organism evidence="11 12">
    <name type="scientific">Pedobacter quisquiliarum</name>
    <dbReference type="NCBI Taxonomy" id="1834438"/>
    <lineage>
        <taxon>Bacteria</taxon>
        <taxon>Pseudomonadati</taxon>
        <taxon>Bacteroidota</taxon>
        <taxon>Sphingobacteriia</taxon>
        <taxon>Sphingobacteriales</taxon>
        <taxon>Sphingobacteriaceae</taxon>
        <taxon>Pedobacter</taxon>
    </lineage>
</organism>
<dbReference type="PANTHER" id="PTHR24421">
    <property type="entry name" value="NITRATE/NITRITE SENSOR PROTEIN NARX-RELATED"/>
    <property type="match status" value="1"/>
</dbReference>
<dbReference type="SMART" id="SM00387">
    <property type="entry name" value="HATPase_c"/>
    <property type="match status" value="1"/>
</dbReference>
<dbReference type="InterPro" id="IPR035965">
    <property type="entry name" value="PAS-like_dom_sf"/>
</dbReference>
<dbReference type="NCBIfam" id="TIGR00229">
    <property type="entry name" value="sensory_box"/>
    <property type="match status" value="1"/>
</dbReference>
<dbReference type="SUPFAM" id="SSF55874">
    <property type="entry name" value="ATPase domain of HSP90 chaperone/DNA topoisomerase II/histidine kinase"/>
    <property type="match status" value="1"/>
</dbReference>
<evidence type="ECO:0000256" key="3">
    <source>
        <dbReference type="ARBA" id="ARBA00022553"/>
    </source>
</evidence>
<dbReference type="CDD" id="cd16917">
    <property type="entry name" value="HATPase_UhpB-NarQ-NarX-like"/>
    <property type="match status" value="1"/>
</dbReference>
<dbReference type="AlphaFoldDB" id="A0A916TZ35"/>
<dbReference type="Gene3D" id="3.30.450.20">
    <property type="entry name" value="PAS domain"/>
    <property type="match status" value="2"/>
</dbReference>
<name>A0A916TZ35_9SPHI</name>
<comment type="catalytic activity">
    <reaction evidence="1">
        <text>ATP + protein L-histidine = ADP + protein N-phospho-L-histidine.</text>
        <dbReference type="EC" id="2.7.13.3"/>
    </reaction>
</comment>
<evidence type="ECO:0000256" key="4">
    <source>
        <dbReference type="ARBA" id="ARBA00022679"/>
    </source>
</evidence>
<dbReference type="InterPro" id="IPR013656">
    <property type="entry name" value="PAS_4"/>
</dbReference>
<evidence type="ECO:0000313" key="11">
    <source>
        <dbReference type="EMBL" id="GGC53632.1"/>
    </source>
</evidence>
<protein>
    <recommendedName>
        <fullName evidence="2">histidine kinase</fullName>
        <ecNumber evidence="2">2.7.13.3</ecNumber>
    </recommendedName>
</protein>
<dbReference type="EC" id="2.7.13.3" evidence="2"/>
<evidence type="ECO:0000256" key="2">
    <source>
        <dbReference type="ARBA" id="ARBA00012438"/>
    </source>
</evidence>
<feature type="coiled-coil region" evidence="9">
    <location>
        <begin position="8"/>
        <end position="39"/>
    </location>
</feature>
<evidence type="ECO:0000256" key="9">
    <source>
        <dbReference type="SAM" id="Coils"/>
    </source>
</evidence>
<dbReference type="SUPFAM" id="SSF55785">
    <property type="entry name" value="PYP-like sensor domain (PAS domain)"/>
    <property type="match status" value="2"/>
</dbReference>
<dbReference type="Pfam" id="PF07730">
    <property type="entry name" value="HisKA_3"/>
    <property type="match status" value="1"/>
</dbReference>
<keyword evidence="3" id="KW-0597">Phosphoprotein</keyword>
<dbReference type="Gene3D" id="3.30.565.10">
    <property type="entry name" value="Histidine kinase-like ATPase, C-terminal domain"/>
    <property type="match status" value="1"/>
</dbReference>
<dbReference type="SMART" id="SM00086">
    <property type="entry name" value="PAC"/>
    <property type="match status" value="2"/>
</dbReference>
<dbReference type="PANTHER" id="PTHR24421:SF10">
    <property type="entry name" value="NITRATE_NITRITE SENSOR PROTEIN NARQ"/>
    <property type="match status" value="1"/>
</dbReference>
<feature type="domain" description="PAC" evidence="10">
    <location>
        <begin position="112"/>
        <end position="164"/>
    </location>
</feature>
<reference evidence="11" key="2">
    <citation type="submission" date="2020-09" db="EMBL/GenBank/DDBJ databases">
        <authorList>
            <person name="Sun Q."/>
            <person name="Zhou Y."/>
        </authorList>
    </citation>
    <scope>NUCLEOTIDE SEQUENCE</scope>
    <source>
        <strain evidence="11">CGMCC 1.15343</strain>
    </source>
</reference>
<evidence type="ECO:0000256" key="7">
    <source>
        <dbReference type="ARBA" id="ARBA00022840"/>
    </source>
</evidence>
<keyword evidence="7" id="KW-0067">ATP-binding</keyword>
<evidence type="ECO:0000256" key="1">
    <source>
        <dbReference type="ARBA" id="ARBA00000085"/>
    </source>
</evidence>